<feature type="compositionally biased region" description="Low complexity" evidence="1">
    <location>
        <begin position="147"/>
        <end position="183"/>
    </location>
</feature>
<reference evidence="3" key="1">
    <citation type="submission" date="2021-02" db="EMBL/GenBank/DDBJ databases">
        <authorList>
            <person name="Nowell W R."/>
        </authorList>
    </citation>
    <scope>NUCLEOTIDE SEQUENCE</scope>
</reference>
<keyword evidence="2" id="KW-0812">Transmembrane</keyword>
<organism evidence="3 4">
    <name type="scientific">Adineta ricciae</name>
    <name type="common">Rotifer</name>
    <dbReference type="NCBI Taxonomy" id="249248"/>
    <lineage>
        <taxon>Eukaryota</taxon>
        <taxon>Metazoa</taxon>
        <taxon>Spiralia</taxon>
        <taxon>Gnathifera</taxon>
        <taxon>Rotifera</taxon>
        <taxon>Eurotatoria</taxon>
        <taxon>Bdelloidea</taxon>
        <taxon>Adinetida</taxon>
        <taxon>Adinetidae</taxon>
        <taxon>Adineta</taxon>
    </lineage>
</organism>
<name>A0A815J5G7_ADIRI</name>
<proteinExistence type="predicted"/>
<evidence type="ECO:0000313" key="3">
    <source>
        <dbReference type="EMBL" id="CAF1374828.1"/>
    </source>
</evidence>
<protein>
    <submittedName>
        <fullName evidence="3">Uncharacterized protein</fullName>
    </submittedName>
</protein>
<dbReference type="Proteomes" id="UP000663852">
    <property type="component" value="Unassembled WGS sequence"/>
</dbReference>
<feature type="transmembrane region" description="Helical" evidence="2">
    <location>
        <begin position="108"/>
        <end position="133"/>
    </location>
</feature>
<evidence type="ECO:0000313" key="4">
    <source>
        <dbReference type="Proteomes" id="UP000663852"/>
    </source>
</evidence>
<evidence type="ECO:0000256" key="1">
    <source>
        <dbReference type="SAM" id="MobiDB-lite"/>
    </source>
</evidence>
<dbReference type="OrthoDB" id="10449347at2759"/>
<gene>
    <name evidence="3" type="ORF">EDS130_LOCUS34587</name>
</gene>
<comment type="caution">
    <text evidence="3">The sequence shown here is derived from an EMBL/GenBank/DDBJ whole genome shotgun (WGS) entry which is preliminary data.</text>
</comment>
<keyword evidence="2" id="KW-0472">Membrane</keyword>
<dbReference type="AlphaFoldDB" id="A0A815J5G7"/>
<sequence>MVTVIRVNKTDLLNGLGKRQLDTFGRNVLKVNVNSDRYQDRLNSIQLSSNDLTDKSRIFITSKKPESISKHNQTETNVKINYELNERRSTFHEQIKHRRRRKRGSSPWLKRCCCLLVTISLIALALSAVIAAVTMAKLSKSKKDGQTTTLTNATTVTSTMPPSLTTPSTSTTRTVSTSTTPSTTTLATTSLTTILSSTSAGTTTTPFNSTFNKNLLINGDGETGPCETGGGVTHPTGWNYNGTITQISYNNPQHGDLTPSDPGPSNRGNCYFFGQASTVTSMWQTVNVTHTVDPVLIDNSVVKFNLSAWIGGWSSQNDNARVSIAFADQANQMLGNRTTIGPVSAADRNSQSSLLFRQATGLVPAGTRSFTILVTIICTDPTSNDGDVDNIGIYFYQ</sequence>
<keyword evidence="2" id="KW-1133">Transmembrane helix</keyword>
<evidence type="ECO:0000256" key="2">
    <source>
        <dbReference type="SAM" id="Phobius"/>
    </source>
</evidence>
<accession>A0A815J5G7</accession>
<dbReference type="EMBL" id="CAJNOJ010000292">
    <property type="protein sequence ID" value="CAF1374828.1"/>
    <property type="molecule type" value="Genomic_DNA"/>
</dbReference>
<feature type="region of interest" description="Disordered" evidence="1">
    <location>
        <begin position="141"/>
        <end position="183"/>
    </location>
</feature>